<dbReference type="Proteomes" id="UP000054241">
    <property type="component" value="Unassembled WGS sequence"/>
</dbReference>
<comment type="caution">
    <text evidence="1">The sequence shown here is derived from an EMBL/GenBank/DDBJ whole genome shotgun (WGS) entry which is preliminary data.</text>
</comment>
<organism evidence="1 2">
    <name type="scientific">Streptomyces cellostaticus</name>
    <dbReference type="NCBI Taxonomy" id="67285"/>
    <lineage>
        <taxon>Bacteria</taxon>
        <taxon>Bacillati</taxon>
        <taxon>Actinomycetota</taxon>
        <taxon>Actinomycetes</taxon>
        <taxon>Kitasatosporales</taxon>
        <taxon>Streptomycetaceae</taxon>
        <taxon>Streptomyces</taxon>
    </lineage>
</organism>
<evidence type="ECO:0000313" key="1">
    <source>
        <dbReference type="EMBL" id="KUM98191.1"/>
    </source>
</evidence>
<dbReference type="EMBL" id="LMWL01000006">
    <property type="protein sequence ID" value="KUM98191.1"/>
    <property type="molecule type" value="Genomic_DNA"/>
</dbReference>
<dbReference type="Pfam" id="PF19895">
    <property type="entry name" value="DUF6368"/>
    <property type="match status" value="1"/>
</dbReference>
<accession>A0A101NS26</accession>
<dbReference type="STRING" id="67285.AQI88_04195"/>
<protein>
    <submittedName>
        <fullName evidence="1">Uncharacterized protein</fullName>
    </submittedName>
</protein>
<proteinExistence type="predicted"/>
<dbReference type="InterPro" id="IPR045948">
    <property type="entry name" value="DUF6368"/>
</dbReference>
<sequence length="106" mass="11310">MDDQIPGADDDYSGFPRPPAHGIVLLAGSSGPPNHRALGHLALTLARRLGALIDFDGMLFEGPSPFPGTLREVSYDTGDGERSVRQVGDAEFLAAWLGHPGFRLVK</sequence>
<keyword evidence="2" id="KW-1185">Reference proteome</keyword>
<dbReference type="AlphaFoldDB" id="A0A101NS26"/>
<dbReference type="OrthoDB" id="4169843at2"/>
<evidence type="ECO:0000313" key="2">
    <source>
        <dbReference type="Proteomes" id="UP000054241"/>
    </source>
</evidence>
<gene>
    <name evidence="1" type="ORF">AQI88_04195</name>
</gene>
<name>A0A101NS26_9ACTN</name>
<reference evidence="1 2" key="1">
    <citation type="submission" date="2015-10" db="EMBL/GenBank/DDBJ databases">
        <title>Draft genome sequence of Streptomyces cellostaticus DSM 40189, type strain for the species Streptomyces cellostaticus.</title>
        <authorList>
            <person name="Ruckert C."/>
            <person name="Winkler A."/>
            <person name="Kalinowski J."/>
            <person name="Kampfer P."/>
            <person name="Glaeser S."/>
        </authorList>
    </citation>
    <scope>NUCLEOTIDE SEQUENCE [LARGE SCALE GENOMIC DNA]</scope>
    <source>
        <strain evidence="1 2">DSM 40189</strain>
    </source>
</reference>